<keyword evidence="2" id="KW-0812">Transmembrane</keyword>
<feature type="compositionally biased region" description="Basic and acidic residues" evidence="6">
    <location>
        <begin position="96"/>
        <end position="107"/>
    </location>
</feature>
<organism evidence="8 9">
    <name type="scientific">Sphaerulina musiva (strain SO2202)</name>
    <name type="common">Poplar stem canker fungus</name>
    <name type="synonym">Septoria musiva</name>
    <dbReference type="NCBI Taxonomy" id="692275"/>
    <lineage>
        <taxon>Eukaryota</taxon>
        <taxon>Fungi</taxon>
        <taxon>Dikarya</taxon>
        <taxon>Ascomycota</taxon>
        <taxon>Pezizomycotina</taxon>
        <taxon>Dothideomycetes</taxon>
        <taxon>Dothideomycetidae</taxon>
        <taxon>Mycosphaerellales</taxon>
        <taxon>Mycosphaerellaceae</taxon>
        <taxon>Sphaerulina</taxon>
    </lineage>
</organism>
<evidence type="ECO:0000256" key="3">
    <source>
        <dbReference type="ARBA" id="ARBA00022824"/>
    </source>
</evidence>
<gene>
    <name evidence="8" type="ORF">SEPMUDRAFT_74195</name>
</gene>
<dbReference type="InterPro" id="IPR051100">
    <property type="entry name" value="DnaJ_subfamily_B/C"/>
</dbReference>
<dbReference type="PANTHER" id="PTHR43908:SF3">
    <property type="entry name" value="AT29763P-RELATED"/>
    <property type="match status" value="1"/>
</dbReference>
<evidence type="ECO:0000313" key="8">
    <source>
        <dbReference type="EMBL" id="EMF08494.1"/>
    </source>
</evidence>
<dbReference type="STRING" id="692275.M3ASL9"/>
<dbReference type="PANTHER" id="PTHR43908">
    <property type="entry name" value="AT29763P-RELATED"/>
    <property type="match status" value="1"/>
</dbReference>
<dbReference type="Gene3D" id="1.10.287.110">
    <property type="entry name" value="DnaJ domain"/>
    <property type="match status" value="1"/>
</dbReference>
<comment type="subcellular location">
    <subcellularLocation>
        <location evidence="1">Endoplasmic reticulum membrane</location>
        <topology evidence="1">Single-pass membrane protein</topology>
    </subcellularLocation>
</comment>
<dbReference type="EMBL" id="KB456271">
    <property type="protein sequence ID" value="EMF08494.1"/>
    <property type="molecule type" value="Genomic_DNA"/>
</dbReference>
<dbReference type="SUPFAM" id="SSF46565">
    <property type="entry name" value="Chaperone J-domain"/>
    <property type="match status" value="1"/>
</dbReference>
<dbReference type="PROSITE" id="PS50076">
    <property type="entry name" value="DNAJ_2"/>
    <property type="match status" value="1"/>
</dbReference>
<dbReference type="InterPro" id="IPR015399">
    <property type="entry name" value="DUF1977_DnaJ-like"/>
</dbReference>
<keyword evidence="5" id="KW-0472">Membrane</keyword>
<sequence>MSEKKSDHHTHNDGSSSRAYTVEQKAAVIRVKRCGPTDFYEILSVERSATDSEIKKAYRKLSLLTHPDKNGYPGADEAFKMVSRAFQILSDSEKKTKYDRFGGDPESRMGGGSAASSGASPFSGGGFAQQRRGPMFEEEISPEELFRQFFGGGGGFGGGGFGGPGFMFNVGGGGPGIRVHQFGGNRPRRRPHNHDGAEQQPASVMQAFQGLLPLLLLFILPLLSSVFSGSGTPAGPQMRFDAAVPPHTQLHTSGSLKVPYWVNPNEVKDYTVKKWKDLDKKAEGKYIGHLSAECEWEQNQRNRLANEAMGFFWTDHEALERAKKMEMPSCRKLQGYGYRLPSSSRY</sequence>
<dbReference type="AlphaFoldDB" id="M3ASL9"/>
<evidence type="ECO:0000256" key="6">
    <source>
        <dbReference type="SAM" id="MobiDB-lite"/>
    </source>
</evidence>
<dbReference type="PROSITE" id="PS00636">
    <property type="entry name" value="DNAJ_1"/>
    <property type="match status" value="1"/>
</dbReference>
<keyword evidence="4" id="KW-1133">Transmembrane helix</keyword>
<evidence type="ECO:0000256" key="4">
    <source>
        <dbReference type="ARBA" id="ARBA00022989"/>
    </source>
</evidence>
<protein>
    <submittedName>
        <fullName evidence="8">DnaJ-domain-containing protein</fullName>
    </submittedName>
</protein>
<dbReference type="FunFam" id="1.10.287.110:FF:000069">
    <property type="entry name" value="ER associated DnaJ chaperone"/>
    <property type="match status" value="1"/>
</dbReference>
<name>M3ASL9_SPHMS</name>
<dbReference type="HOGENOM" id="CLU_043579_1_0_1"/>
<dbReference type="GeneID" id="27907192"/>
<dbReference type="eggNOG" id="KOG0714">
    <property type="taxonomic scope" value="Eukaryota"/>
</dbReference>
<dbReference type="Pfam" id="PF00226">
    <property type="entry name" value="DnaJ"/>
    <property type="match status" value="1"/>
</dbReference>
<evidence type="ECO:0000256" key="2">
    <source>
        <dbReference type="ARBA" id="ARBA00022692"/>
    </source>
</evidence>
<dbReference type="Pfam" id="PF09320">
    <property type="entry name" value="DUF1977"/>
    <property type="match status" value="1"/>
</dbReference>
<dbReference type="GO" id="GO:0071218">
    <property type="term" value="P:cellular response to misfolded protein"/>
    <property type="evidence" value="ECO:0007669"/>
    <property type="project" value="TreeGrafter"/>
</dbReference>
<dbReference type="Proteomes" id="UP000016931">
    <property type="component" value="Unassembled WGS sequence"/>
</dbReference>
<evidence type="ECO:0000259" key="7">
    <source>
        <dbReference type="PROSITE" id="PS50076"/>
    </source>
</evidence>
<dbReference type="GO" id="GO:0030544">
    <property type="term" value="F:Hsp70 protein binding"/>
    <property type="evidence" value="ECO:0007669"/>
    <property type="project" value="TreeGrafter"/>
</dbReference>
<dbReference type="SMART" id="SM00271">
    <property type="entry name" value="DnaJ"/>
    <property type="match status" value="1"/>
</dbReference>
<reference evidence="8 9" key="1">
    <citation type="journal article" date="2012" name="PLoS Pathog.">
        <title>Diverse lifestyles and strategies of plant pathogenesis encoded in the genomes of eighteen Dothideomycetes fungi.</title>
        <authorList>
            <person name="Ohm R.A."/>
            <person name="Feau N."/>
            <person name="Henrissat B."/>
            <person name="Schoch C.L."/>
            <person name="Horwitz B.A."/>
            <person name="Barry K.W."/>
            <person name="Condon B.J."/>
            <person name="Copeland A.C."/>
            <person name="Dhillon B."/>
            <person name="Glaser F."/>
            <person name="Hesse C.N."/>
            <person name="Kosti I."/>
            <person name="LaButti K."/>
            <person name="Lindquist E.A."/>
            <person name="Lucas S."/>
            <person name="Salamov A.A."/>
            <person name="Bradshaw R.E."/>
            <person name="Ciuffetti L."/>
            <person name="Hamelin R.C."/>
            <person name="Kema G.H.J."/>
            <person name="Lawrence C."/>
            <person name="Scott J.A."/>
            <person name="Spatafora J.W."/>
            <person name="Turgeon B.G."/>
            <person name="de Wit P.J.G.M."/>
            <person name="Zhong S."/>
            <person name="Goodwin S.B."/>
            <person name="Grigoriev I.V."/>
        </authorList>
    </citation>
    <scope>NUCLEOTIDE SEQUENCE [LARGE SCALE GENOMIC DNA]</scope>
    <source>
        <strain evidence="8 9">SO2202</strain>
    </source>
</reference>
<feature type="domain" description="J" evidence="7">
    <location>
        <begin position="38"/>
        <end position="102"/>
    </location>
</feature>
<evidence type="ECO:0000313" key="9">
    <source>
        <dbReference type="Proteomes" id="UP000016931"/>
    </source>
</evidence>
<evidence type="ECO:0000256" key="1">
    <source>
        <dbReference type="ARBA" id="ARBA00004389"/>
    </source>
</evidence>
<dbReference type="InterPro" id="IPR036869">
    <property type="entry name" value="J_dom_sf"/>
</dbReference>
<dbReference type="InterPro" id="IPR018253">
    <property type="entry name" value="DnaJ_domain_CS"/>
</dbReference>
<feature type="region of interest" description="Disordered" evidence="6">
    <location>
        <begin position="1"/>
        <end position="21"/>
    </location>
</feature>
<feature type="compositionally biased region" description="Basic and acidic residues" evidence="6">
    <location>
        <begin position="1"/>
        <end position="12"/>
    </location>
</feature>
<dbReference type="OrthoDB" id="1507364at2759"/>
<dbReference type="CDD" id="cd06257">
    <property type="entry name" value="DnaJ"/>
    <property type="match status" value="1"/>
</dbReference>
<proteinExistence type="predicted"/>
<evidence type="ECO:0000256" key="5">
    <source>
        <dbReference type="ARBA" id="ARBA00023136"/>
    </source>
</evidence>
<accession>M3ASL9</accession>
<dbReference type="InterPro" id="IPR001623">
    <property type="entry name" value="DnaJ_domain"/>
</dbReference>
<keyword evidence="9" id="KW-1185">Reference proteome</keyword>
<dbReference type="GO" id="GO:0005789">
    <property type="term" value="C:endoplasmic reticulum membrane"/>
    <property type="evidence" value="ECO:0007669"/>
    <property type="project" value="UniProtKB-SubCell"/>
</dbReference>
<keyword evidence="3" id="KW-0256">Endoplasmic reticulum</keyword>
<dbReference type="RefSeq" id="XP_016756615.1">
    <property type="nucleotide sequence ID" value="XM_016910055.1"/>
</dbReference>
<dbReference type="OMA" id="ARSREHN"/>
<dbReference type="PRINTS" id="PR00625">
    <property type="entry name" value="JDOMAIN"/>
</dbReference>
<feature type="region of interest" description="Disordered" evidence="6">
    <location>
        <begin position="96"/>
        <end position="130"/>
    </location>
</feature>